<dbReference type="GO" id="GO:0006826">
    <property type="term" value="P:iron ion transport"/>
    <property type="evidence" value="ECO:0007669"/>
    <property type="project" value="InterPro"/>
</dbReference>
<dbReference type="SUPFAM" id="SSF144064">
    <property type="entry name" value="Heme iron utilization protein-like"/>
    <property type="match status" value="1"/>
</dbReference>
<evidence type="ECO:0000313" key="2">
    <source>
        <dbReference type="Proteomes" id="UP000067444"/>
    </source>
</evidence>
<keyword evidence="2" id="KW-1185">Reference proteome</keyword>
<dbReference type="Proteomes" id="UP000067444">
    <property type="component" value="Chromosome"/>
</dbReference>
<name>A0A0K0Y630_9RHOB</name>
<protein>
    <submittedName>
        <fullName evidence="1">Hemin transport protein HemS</fullName>
    </submittedName>
</protein>
<evidence type="ECO:0000313" key="1">
    <source>
        <dbReference type="EMBL" id="AKS46351.1"/>
    </source>
</evidence>
<dbReference type="AlphaFoldDB" id="A0A0K0Y630"/>
<dbReference type="CDD" id="cd16831">
    <property type="entry name" value="HemS-like_C"/>
    <property type="match status" value="1"/>
</dbReference>
<organism evidence="1 2">
    <name type="scientific">Octadecabacter temperatus</name>
    <dbReference type="NCBI Taxonomy" id="1458307"/>
    <lineage>
        <taxon>Bacteria</taxon>
        <taxon>Pseudomonadati</taxon>
        <taxon>Pseudomonadota</taxon>
        <taxon>Alphaproteobacteria</taxon>
        <taxon>Rhodobacterales</taxon>
        <taxon>Roseobacteraceae</taxon>
        <taxon>Octadecabacter</taxon>
    </lineage>
</organism>
<proteinExistence type="predicted"/>
<dbReference type="EMBL" id="CP012160">
    <property type="protein sequence ID" value="AKS46351.1"/>
    <property type="molecule type" value="Genomic_DNA"/>
</dbReference>
<dbReference type="InterPro" id="IPR053733">
    <property type="entry name" value="Heme_Transport_Util_sf"/>
</dbReference>
<dbReference type="CDD" id="cd16830">
    <property type="entry name" value="HemS-like_N"/>
    <property type="match status" value="1"/>
</dbReference>
<dbReference type="Pfam" id="PF05171">
    <property type="entry name" value="HemS"/>
    <property type="match status" value="2"/>
</dbReference>
<reference evidence="1 2" key="1">
    <citation type="journal article" date="2015" name="Genome Announc.">
        <title>Closed Genome Sequence of Octadecabacter temperatus SB1, the First Mesophilic Species of the Genus Octadecabacter.</title>
        <authorList>
            <person name="Voget S."/>
            <person name="Billerbeck S."/>
            <person name="Simon M."/>
            <person name="Daniel R."/>
        </authorList>
    </citation>
    <scope>NUCLEOTIDE SEQUENCE [LARGE SCALE GENOMIC DNA]</scope>
    <source>
        <strain evidence="1 2">SB1</strain>
    </source>
</reference>
<dbReference type="OrthoDB" id="316630at2"/>
<dbReference type="KEGG" id="otm:OSB_18100"/>
<dbReference type="InterPro" id="IPR007845">
    <property type="entry name" value="HemS/ChuX_dom"/>
</dbReference>
<gene>
    <name evidence="1" type="primary">hemS</name>
    <name evidence="1" type="ORF">OSB_18100</name>
</gene>
<dbReference type="PATRIC" id="fig|1458307.3.peg.1823"/>
<dbReference type="RefSeq" id="WP_049834659.1">
    <property type="nucleotide sequence ID" value="NZ_CP012160.1"/>
</dbReference>
<dbReference type="STRING" id="1458307.OSB_18100"/>
<dbReference type="Gene3D" id="3.40.1570.10">
    <property type="entry name" value="HemS/ChuS/ChuX like domains"/>
    <property type="match status" value="2"/>
</dbReference>
<sequence length="348" mass="38651">MTMAYPSPEEIREYLIDNPKKRARDAADALKTGEAALLAAQGATPINPDPDAVMPALNAAGSVMALTRNESAVHEKDGVYENYRGGPHASMVINEDIDLRIFRKHWVHGFAQTKETERGPQRSIQFFDAAGDAVHKVFARDETNIDAWDTMVNQLSKGDRVEKLDLAERAPAEAAKADPKQAEELRTAWTNMTDTHQFMGLTSKLKMNRLGAYRIAGKPFVKPLAPWALNDAIVALGDSDTEIMLFVGNRGCIQIHTGPLNTIKPMGPWQNVLDPKFNLHLRTDHVAEVWAVEKPTKRGMAVSIEGFDKDGALILQMFGRRRETDVVDHTGAFKQLIKKLPQLHLEDA</sequence>
<accession>A0A0K0Y630</accession>